<comment type="subunit">
    <text evidence="2">Homodimer.</text>
</comment>
<evidence type="ECO:0000256" key="1">
    <source>
        <dbReference type="ARBA" id="ARBA00004651"/>
    </source>
</evidence>
<evidence type="ECO:0000256" key="8">
    <source>
        <dbReference type="ARBA" id="ARBA00022989"/>
    </source>
</evidence>
<proteinExistence type="inferred from homology"/>
<dbReference type="Proteomes" id="UP001199296">
    <property type="component" value="Unassembled WGS sequence"/>
</dbReference>
<dbReference type="InterPro" id="IPR004703">
    <property type="entry name" value="PTS_sugar-sp_permease"/>
</dbReference>
<evidence type="ECO:0000256" key="5">
    <source>
        <dbReference type="ARBA" id="ARBA00022597"/>
    </source>
</evidence>
<name>A0AAW4X1Y5_9FIRM</name>
<keyword evidence="16" id="KW-1185">Reference proteome</keyword>
<comment type="caution">
    <text evidence="15">The sequence shown here is derived from an EMBL/GenBank/DDBJ whole genome shotgun (WGS) entry which is preliminary data.</text>
</comment>
<feature type="transmembrane region" description="Helical" evidence="14">
    <location>
        <begin position="179"/>
        <end position="197"/>
    </location>
</feature>
<feature type="transmembrane region" description="Helical" evidence="14">
    <location>
        <begin position="337"/>
        <end position="359"/>
    </location>
</feature>
<comment type="subcellular location">
    <subcellularLocation>
        <location evidence="1">Cell membrane</location>
        <topology evidence="1">Multi-pass membrane protein</topology>
    </subcellularLocation>
</comment>
<evidence type="ECO:0000313" key="15">
    <source>
        <dbReference type="EMBL" id="MCC3145782.1"/>
    </source>
</evidence>
<comment type="function">
    <text evidence="10">The phosphoenolpyruvate-dependent sugar phosphotransferase system (sugar PTS), a major carbohydrate active transport system, catalyzes the phosphorylation of incoming sugar substrates concomitantly with their translocation across the cell membrane. The enzyme II UlaABC PTS system is involved in ascorbate transport.</text>
</comment>
<feature type="transmembrane region" description="Helical" evidence="14">
    <location>
        <begin position="33"/>
        <end position="54"/>
    </location>
</feature>
<feature type="transmembrane region" description="Helical" evidence="14">
    <location>
        <begin position="252"/>
        <end position="270"/>
    </location>
</feature>
<dbReference type="AlphaFoldDB" id="A0AAW4X1Y5"/>
<dbReference type="EMBL" id="JAJFAT010000017">
    <property type="protein sequence ID" value="MCC3145782.1"/>
    <property type="molecule type" value="Genomic_DNA"/>
</dbReference>
<feature type="transmembrane region" description="Helical" evidence="14">
    <location>
        <begin position="218"/>
        <end position="237"/>
    </location>
</feature>
<comment type="similarity">
    <text evidence="11">Belongs to the UlaA family.</text>
</comment>
<evidence type="ECO:0000256" key="14">
    <source>
        <dbReference type="SAM" id="Phobius"/>
    </source>
</evidence>
<dbReference type="GO" id="GO:0005886">
    <property type="term" value="C:plasma membrane"/>
    <property type="evidence" value="ECO:0007669"/>
    <property type="project" value="UniProtKB-SubCell"/>
</dbReference>
<keyword evidence="8 14" id="KW-1133">Transmembrane helix</keyword>
<dbReference type="RefSeq" id="WP_229346482.1">
    <property type="nucleotide sequence ID" value="NZ_JAJFAT010000017.1"/>
</dbReference>
<keyword evidence="6" id="KW-0598">Phosphotransferase system</keyword>
<keyword evidence="7 14" id="KW-0812">Transmembrane</keyword>
<evidence type="ECO:0000313" key="16">
    <source>
        <dbReference type="Proteomes" id="UP001199296"/>
    </source>
</evidence>
<keyword evidence="4" id="KW-1003">Cell membrane</keyword>
<evidence type="ECO:0000256" key="12">
    <source>
        <dbReference type="ARBA" id="ARBA00039702"/>
    </source>
</evidence>
<evidence type="ECO:0000256" key="6">
    <source>
        <dbReference type="ARBA" id="ARBA00022683"/>
    </source>
</evidence>
<keyword evidence="3" id="KW-0813">Transport</keyword>
<keyword evidence="9 14" id="KW-0472">Membrane</keyword>
<feature type="transmembrane region" description="Helical" evidence="14">
    <location>
        <begin position="92"/>
        <end position="110"/>
    </location>
</feature>
<accession>A0AAW4X1Y5</accession>
<protein>
    <recommendedName>
        <fullName evidence="12">Ascorbate-specific PTS system EIIC component</fullName>
    </recommendedName>
    <alternativeName>
        <fullName evidence="13">Ascorbate-specific permease IIC component UlaA</fullName>
    </alternativeName>
</protein>
<reference evidence="15 16" key="1">
    <citation type="submission" date="2021-10" db="EMBL/GenBank/DDBJ databases">
        <authorList>
            <person name="Grouzdev D.S."/>
            <person name="Pantiukh K.S."/>
            <person name="Krutkina M.S."/>
        </authorList>
    </citation>
    <scope>NUCLEOTIDE SEQUENCE [LARGE SCALE GENOMIC DNA]</scope>
    <source>
        <strain evidence="15 16">Z-7514</strain>
    </source>
</reference>
<gene>
    <name evidence="15" type="ORF">LJ207_10645</name>
</gene>
<evidence type="ECO:0000256" key="3">
    <source>
        <dbReference type="ARBA" id="ARBA00022448"/>
    </source>
</evidence>
<feature type="transmembrane region" description="Helical" evidence="14">
    <location>
        <begin position="144"/>
        <end position="167"/>
    </location>
</feature>
<evidence type="ECO:0000256" key="2">
    <source>
        <dbReference type="ARBA" id="ARBA00011738"/>
    </source>
</evidence>
<dbReference type="PANTHER" id="PTHR33843">
    <property type="entry name" value="ASCORBATE-SPECIFIC PTS SYSTEM EIIC COMPONENT"/>
    <property type="match status" value="1"/>
</dbReference>
<evidence type="ECO:0000256" key="10">
    <source>
        <dbReference type="ARBA" id="ARBA00037387"/>
    </source>
</evidence>
<sequence length="419" mass="46424">MSILIEILKIPGFIIGVITMLGLIMLKKPINKILYGTLKTILGFFILTLGVEIISKGFQSFETLFIQAFQIQGIYLDDNIVIGTMMSDKGDTIGIIMVIGFLFHLLIARFTPMKLIYLTGHKIWHLSGAIILAFYSVNIHGLRLIIYGSIILGIFMSLQPFILQPWIEKITGNNKFGMGHTISLLVIFASIVGKYLGSSQPKIEYDQNFNYKKIIEELSISLTFIIFIMFLLPVFILDTPTLNEIAKNNNPIVYVIGESLKVASGMIIVLKGVEMFLKELIPAFEGIAKKIVPNAKPALDVPVFFSYAPQGVSIGLIASFIGWVLSTYVCRLLQLPIIPVPSMMGIMFGGTILGVFGFCTGAKRGAIMASFLGGFFWPVFVSFLFPLINLQDYGAASMGILTPDLYIIAVIVRFITRFI</sequence>
<evidence type="ECO:0000256" key="4">
    <source>
        <dbReference type="ARBA" id="ARBA00022475"/>
    </source>
</evidence>
<dbReference type="PANTHER" id="PTHR33843:SF4">
    <property type="entry name" value="ASCORBATE-SPECIFIC PTS SYSTEM EIIC COMPONENT"/>
    <property type="match status" value="1"/>
</dbReference>
<organism evidence="15 16">
    <name type="scientific">Halanaerobium polyolivorans</name>
    <dbReference type="NCBI Taxonomy" id="2886943"/>
    <lineage>
        <taxon>Bacteria</taxon>
        <taxon>Bacillati</taxon>
        <taxon>Bacillota</taxon>
        <taxon>Clostridia</taxon>
        <taxon>Halanaerobiales</taxon>
        <taxon>Halanaerobiaceae</taxon>
        <taxon>Halanaerobium</taxon>
    </lineage>
</organism>
<dbReference type="Pfam" id="PF03611">
    <property type="entry name" value="EIIC-GAT"/>
    <property type="match status" value="1"/>
</dbReference>
<evidence type="ECO:0000256" key="13">
    <source>
        <dbReference type="ARBA" id="ARBA00042859"/>
    </source>
</evidence>
<dbReference type="GO" id="GO:0009401">
    <property type="term" value="P:phosphoenolpyruvate-dependent sugar phosphotransferase system"/>
    <property type="evidence" value="ECO:0007669"/>
    <property type="project" value="UniProtKB-KW"/>
</dbReference>
<feature type="transmembrane region" description="Helical" evidence="14">
    <location>
        <begin position="366"/>
        <end position="388"/>
    </location>
</feature>
<keyword evidence="5" id="KW-0762">Sugar transport</keyword>
<evidence type="ECO:0000256" key="7">
    <source>
        <dbReference type="ARBA" id="ARBA00022692"/>
    </source>
</evidence>
<dbReference type="InterPro" id="IPR051562">
    <property type="entry name" value="Ascorbate-PTS_EIIC"/>
</dbReference>
<evidence type="ECO:0000256" key="9">
    <source>
        <dbReference type="ARBA" id="ARBA00023136"/>
    </source>
</evidence>
<feature type="transmembrane region" description="Helical" evidence="14">
    <location>
        <begin position="304"/>
        <end position="325"/>
    </location>
</feature>
<feature type="transmembrane region" description="Helical" evidence="14">
    <location>
        <begin position="394"/>
        <end position="415"/>
    </location>
</feature>
<feature type="transmembrane region" description="Helical" evidence="14">
    <location>
        <begin position="7"/>
        <end position="27"/>
    </location>
</feature>
<evidence type="ECO:0000256" key="11">
    <source>
        <dbReference type="ARBA" id="ARBA00038218"/>
    </source>
</evidence>